<dbReference type="AlphaFoldDB" id="A0A3S3P9P4"/>
<dbReference type="PANTHER" id="PTHR13528">
    <property type="entry name" value="39S RIBOSOMAL PROTEIN L28, MITOCHONDRIAL"/>
    <property type="match status" value="1"/>
</dbReference>
<dbReference type="PANTHER" id="PTHR13528:SF2">
    <property type="entry name" value="LARGE RIBOSOMAL SUBUNIT PROTEIN BL28M"/>
    <property type="match status" value="1"/>
</dbReference>
<dbReference type="STRING" id="1965070.A0A3S3P9P4"/>
<evidence type="ECO:0000256" key="1">
    <source>
        <dbReference type="ARBA" id="ARBA00008760"/>
    </source>
</evidence>
<dbReference type="GO" id="GO:0003735">
    <property type="term" value="F:structural constituent of ribosome"/>
    <property type="evidence" value="ECO:0007669"/>
    <property type="project" value="InterPro"/>
</dbReference>
<keyword evidence="7" id="KW-1185">Reference proteome</keyword>
<dbReference type="SUPFAM" id="SSF143800">
    <property type="entry name" value="L28p-like"/>
    <property type="match status" value="1"/>
</dbReference>
<keyword evidence="3" id="KW-0687">Ribonucleoprotein</keyword>
<dbReference type="Proteomes" id="UP000285301">
    <property type="component" value="Unassembled WGS sequence"/>
</dbReference>
<gene>
    <name evidence="6" type="ORF">B4U79_14771</name>
</gene>
<evidence type="ECO:0000256" key="5">
    <source>
        <dbReference type="ARBA" id="ARBA00035538"/>
    </source>
</evidence>
<sequence>MSRKAIDVSLYTRLPLHYRRMREELNKPSTRVHDEPVKTPFVDFYMRDEKKQIIDRMSDVPIKVDYPSESDSGLWGGEGVIRGHPLTWFPSLQRAVVYSEIFDKHLSVVVTRRTLQLIDDAHGFDNYILRTPIQDLKSQLALDLRRKMLITLAKKDFAKDDPKRFEFIWKKYGDCAIPLEEAEWFGLPISKAMAKLISMEKEQNPPQPLKVKFAKELIEKLEGIYKY</sequence>
<dbReference type="InterPro" id="IPR026569">
    <property type="entry name" value="Ribosomal_bL28"/>
</dbReference>
<evidence type="ECO:0000256" key="2">
    <source>
        <dbReference type="ARBA" id="ARBA00022980"/>
    </source>
</evidence>
<evidence type="ECO:0000256" key="4">
    <source>
        <dbReference type="ARBA" id="ARBA00035269"/>
    </source>
</evidence>
<evidence type="ECO:0000256" key="3">
    <source>
        <dbReference type="ARBA" id="ARBA00023274"/>
    </source>
</evidence>
<comment type="similarity">
    <text evidence="1">Belongs to the bacterial ribosomal protein bL28 family.</text>
</comment>
<keyword evidence="2 6" id="KW-0689">Ribosomal protein</keyword>
<accession>A0A3S3P9P4</accession>
<comment type="caution">
    <text evidence="6">The sequence shown here is derived from an EMBL/GenBank/DDBJ whole genome shotgun (WGS) entry which is preliminary data.</text>
</comment>
<evidence type="ECO:0000313" key="6">
    <source>
        <dbReference type="EMBL" id="RWS17969.1"/>
    </source>
</evidence>
<protein>
    <recommendedName>
        <fullName evidence="4">Large ribosomal subunit protein bL28m</fullName>
    </recommendedName>
    <alternativeName>
        <fullName evidence="5">39S ribosomal protein L28, mitochondrial</fullName>
    </alternativeName>
</protein>
<evidence type="ECO:0000313" key="7">
    <source>
        <dbReference type="Proteomes" id="UP000285301"/>
    </source>
</evidence>
<dbReference type="InterPro" id="IPR034704">
    <property type="entry name" value="Ribosomal_bL28/bL31-like_sf"/>
</dbReference>
<organism evidence="6 7">
    <name type="scientific">Dinothrombium tinctorium</name>
    <dbReference type="NCBI Taxonomy" id="1965070"/>
    <lineage>
        <taxon>Eukaryota</taxon>
        <taxon>Metazoa</taxon>
        <taxon>Ecdysozoa</taxon>
        <taxon>Arthropoda</taxon>
        <taxon>Chelicerata</taxon>
        <taxon>Arachnida</taxon>
        <taxon>Acari</taxon>
        <taxon>Acariformes</taxon>
        <taxon>Trombidiformes</taxon>
        <taxon>Prostigmata</taxon>
        <taxon>Anystina</taxon>
        <taxon>Parasitengona</taxon>
        <taxon>Trombidioidea</taxon>
        <taxon>Trombidiidae</taxon>
        <taxon>Dinothrombium</taxon>
    </lineage>
</organism>
<name>A0A3S3P9P4_9ACAR</name>
<proteinExistence type="inferred from homology"/>
<dbReference type="OrthoDB" id="361870at2759"/>
<dbReference type="GO" id="GO:0005762">
    <property type="term" value="C:mitochondrial large ribosomal subunit"/>
    <property type="evidence" value="ECO:0007669"/>
    <property type="project" value="TreeGrafter"/>
</dbReference>
<dbReference type="EMBL" id="NCKU01000014">
    <property type="protein sequence ID" value="RWS17969.1"/>
    <property type="molecule type" value="Genomic_DNA"/>
</dbReference>
<reference evidence="6 7" key="1">
    <citation type="journal article" date="2018" name="Gigascience">
        <title>Genomes of trombidid mites reveal novel predicted allergens and laterally-transferred genes associated with secondary metabolism.</title>
        <authorList>
            <person name="Dong X."/>
            <person name="Chaisiri K."/>
            <person name="Xia D."/>
            <person name="Armstrong S.D."/>
            <person name="Fang Y."/>
            <person name="Donnelly M.J."/>
            <person name="Kadowaki T."/>
            <person name="McGarry J.W."/>
            <person name="Darby A.C."/>
            <person name="Makepeace B.L."/>
        </authorList>
    </citation>
    <scope>NUCLEOTIDE SEQUENCE [LARGE SCALE GENOMIC DNA]</scope>
    <source>
        <strain evidence="6">UoL-WK</strain>
    </source>
</reference>